<sequence length="654" mass="74448">MNVEKASRIVICSLSTDTVRTEGNGRLNVYFEVIGKEIFPINKAEYFCDTSQVFVLNSFSEIQANFKGRLFMVEASPSDNEVTVGNCSYVVKNGLNNCKELRNFSIAEVIEHALPNPNEPTIERKGIPLTRLVFLREDSFIYGPFEFKSKPIDSEDGAFELSLQTPTTTPFSAKKRAVNKGFVISKIDTDLIEDSLTNSKSGSVTLVPVTKNLALKREAEVDFITDEQVIKSIGELIQTRPGKRWASNRELQNLQKEAKGHDLYKEAKDRFEQFFEIVSNLDNWDTTRNKLINDYFLTDKGRESINRHINDNKEVYFSELKAELLEKVTTEISDKVQEVNDFKEQLDDIQEEIRDKKEELSRREKQLHENTESDEIRKKVALENQKFQEELDKSNEELSRVKEQLEQYDSFEKLKKDKKDLEDEYQVFQKLKHNLEDDVEQQTDKLLANMVKLKPQMDALLGTPVRDKTSAFNFSVKHSKDQISASDYVSSVAKAIRSHGRETDFNQVANLLITVAQSQFTLFSGQPGTGKTSMAQLLGKVTGLDSRLLTVPVAKGWTSTRDILGFYNTLSQTYQPSSSGLYELLEHLNKENSGTPAFVLLDEFNLSQPEHYLSNFLEMADEGSQRKINTGEPSNILTVPSYLRFIGTLNSVSV</sequence>
<name>A0ABV4N1J0_9VIBR</name>
<keyword evidence="1" id="KW-0175">Coiled coil</keyword>
<comment type="caution">
    <text evidence="3">The sequence shown here is derived from an EMBL/GenBank/DDBJ whole genome shotgun (WGS) entry which is preliminary data.</text>
</comment>
<evidence type="ECO:0000259" key="2">
    <source>
        <dbReference type="Pfam" id="PF07728"/>
    </source>
</evidence>
<dbReference type="Gene3D" id="3.40.50.300">
    <property type="entry name" value="P-loop containing nucleotide triphosphate hydrolases"/>
    <property type="match status" value="1"/>
</dbReference>
<dbReference type="InterPro" id="IPR027417">
    <property type="entry name" value="P-loop_NTPase"/>
</dbReference>
<feature type="domain" description="ATPase dynein-related AAA" evidence="2">
    <location>
        <begin position="522"/>
        <end position="652"/>
    </location>
</feature>
<dbReference type="Pfam" id="PF07728">
    <property type="entry name" value="AAA_5"/>
    <property type="match status" value="1"/>
</dbReference>
<feature type="coiled-coil region" evidence="1">
    <location>
        <begin position="325"/>
        <end position="445"/>
    </location>
</feature>
<proteinExistence type="predicted"/>
<dbReference type="EMBL" id="JBFSSG010000055">
    <property type="protein sequence ID" value="MEZ8723188.1"/>
    <property type="molecule type" value="Genomic_DNA"/>
</dbReference>
<reference evidence="3 4" key="1">
    <citation type="journal article" date="2024" name="ISME J.">
        <title>Tailless and filamentous prophages are predominant in marine Vibrio.</title>
        <authorList>
            <person name="Steensen K."/>
            <person name="Seneca J."/>
            <person name="Bartlau N."/>
            <person name="Yu X.A."/>
            <person name="Hussain F.A."/>
            <person name="Polz M.F."/>
        </authorList>
    </citation>
    <scope>NUCLEOTIDE SEQUENCE [LARGE SCALE GENOMIC DNA]</scope>
    <source>
        <strain evidence="3 4">10N.239.312.F12</strain>
    </source>
</reference>
<dbReference type="InterPro" id="IPR011704">
    <property type="entry name" value="ATPase_dyneun-rel_AAA"/>
</dbReference>
<gene>
    <name evidence="3" type="ORF">AB6D66_19100</name>
</gene>
<accession>A0ABV4N1J0</accession>
<evidence type="ECO:0000313" key="3">
    <source>
        <dbReference type="EMBL" id="MEZ8723188.1"/>
    </source>
</evidence>
<dbReference type="RefSeq" id="WP_372125308.1">
    <property type="nucleotide sequence ID" value="NZ_JBFSSG010000055.1"/>
</dbReference>
<protein>
    <submittedName>
        <fullName evidence="3">AAA family ATPase</fullName>
    </submittedName>
</protein>
<dbReference type="Proteomes" id="UP001570071">
    <property type="component" value="Unassembled WGS sequence"/>
</dbReference>
<organism evidence="3 4">
    <name type="scientific">Vibrio pomeroyi</name>
    <dbReference type="NCBI Taxonomy" id="198832"/>
    <lineage>
        <taxon>Bacteria</taxon>
        <taxon>Pseudomonadati</taxon>
        <taxon>Pseudomonadota</taxon>
        <taxon>Gammaproteobacteria</taxon>
        <taxon>Vibrionales</taxon>
        <taxon>Vibrionaceae</taxon>
        <taxon>Vibrio</taxon>
    </lineage>
</organism>
<evidence type="ECO:0000256" key="1">
    <source>
        <dbReference type="SAM" id="Coils"/>
    </source>
</evidence>
<evidence type="ECO:0000313" key="4">
    <source>
        <dbReference type="Proteomes" id="UP001570071"/>
    </source>
</evidence>
<dbReference type="SUPFAM" id="SSF52540">
    <property type="entry name" value="P-loop containing nucleoside triphosphate hydrolases"/>
    <property type="match status" value="1"/>
</dbReference>
<keyword evidence="4" id="KW-1185">Reference proteome</keyword>